<accession>A0A1D2N511</accession>
<dbReference type="GO" id="GO:0006508">
    <property type="term" value="P:proteolysis"/>
    <property type="evidence" value="ECO:0007669"/>
    <property type="project" value="UniProtKB-KW"/>
</dbReference>
<evidence type="ECO:0000313" key="5">
    <source>
        <dbReference type="Proteomes" id="UP000094527"/>
    </source>
</evidence>
<feature type="binding site" evidence="1">
    <location>
        <position position="174"/>
    </location>
    <ligand>
        <name>Zn(2+)</name>
        <dbReference type="ChEBI" id="CHEBI:29105"/>
        <note>catalytic</note>
    </ligand>
</feature>
<dbReference type="EC" id="3.4.24.-" evidence="2"/>
<organism evidence="4 5">
    <name type="scientific">Orchesella cincta</name>
    <name type="common">Springtail</name>
    <name type="synonym">Podura cincta</name>
    <dbReference type="NCBI Taxonomy" id="48709"/>
    <lineage>
        <taxon>Eukaryota</taxon>
        <taxon>Metazoa</taxon>
        <taxon>Ecdysozoa</taxon>
        <taxon>Arthropoda</taxon>
        <taxon>Hexapoda</taxon>
        <taxon>Collembola</taxon>
        <taxon>Entomobryomorpha</taxon>
        <taxon>Entomobryoidea</taxon>
        <taxon>Orchesellidae</taxon>
        <taxon>Orchesellinae</taxon>
        <taxon>Orchesella</taxon>
    </lineage>
</organism>
<dbReference type="SUPFAM" id="SSF55486">
    <property type="entry name" value="Metalloproteases ('zincins'), catalytic domain"/>
    <property type="match status" value="1"/>
</dbReference>
<dbReference type="CDD" id="cd04280">
    <property type="entry name" value="ZnMc_astacin_like"/>
    <property type="match status" value="1"/>
</dbReference>
<feature type="binding site" evidence="1">
    <location>
        <position position="168"/>
    </location>
    <ligand>
        <name>Zn(2+)</name>
        <dbReference type="ChEBI" id="CHEBI:29105"/>
        <note>catalytic</note>
    </ligand>
</feature>
<dbReference type="STRING" id="48709.A0A1D2N511"/>
<evidence type="ECO:0000256" key="2">
    <source>
        <dbReference type="RuleBase" id="RU361183"/>
    </source>
</evidence>
<dbReference type="Gene3D" id="3.40.390.10">
    <property type="entry name" value="Collagenase (Catalytic Domain)"/>
    <property type="match status" value="1"/>
</dbReference>
<dbReference type="PRINTS" id="PR00480">
    <property type="entry name" value="ASTACIN"/>
</dbReference>
<evidence type="ECO:0000313" key="4">
    <source>
        <dbReference type="EMBL" id="ODN00311.1"/>
    </source>
</evidence>
<gene>
    <name evidence="4" type="ORF">Ocin01_06370</name>
</gene>
<keyword evidence="5" id="KW-1185">Reference proteome</keyword>
<keyword evidence="1 2" id="KW-0479">Metal-binding</keyword>
<proteinExistence type="predicted"/>
<feature type="chain" id="PRO_5008811363" description="Metalloendopeptidase" evidence="2">
    <location>
        <begin position="24"/>
        <end position="264"/>
    </location>
</feature>
<dbReference type="EMBL" id="LJIJ01000215">
    <property type="protein sequence ID" value="ODN00311.1"/>
    <property type="molecule type" value="Genomic_DNA"/>
</dbReference>
<dbReference type="SMART" id="SM00235">
    <property type="entry name" value="ZnMc"/>
    <property type="match status" value="1"/>
</dbReference>
<dbReference type="PROSITE" id="PS51864">
    <property type="entry name" value="ASTACIN"/>
    <property type="match status" value="1"/>
</dbReference>
<dbReference type="PANTHER" id="PTHR10127:SF814">
    <property type="entry name" value="MEPRIN A SUBUNIT BETA"/>
    <property type="match status" value="1"/>
</dbReference>
<feature type="domain" description="Peptidase M12A" evidence="3">
    <location>
        <begin position="70"/>
        <end position="264"/>
    </location>
</feature>
<dbReference type="GO" id="GO:0008270">
    <property type="term" value="F:zinc ion binding"/>
    <property type="evidence" value="ECO:0007669"/>
    <property type="project" value="UniProtKB-UniRule"/>
</dbReference>
<dbReference type="AlphaFoldDB" id="A0A1D2N511"/>
<dbReference type="PANTHER" id="PTHR10127">
    <property type="entry name" value="DISCOIDIN, CUB, EGF, LAMININ , AND ZINC METALLOPROTEASE DOMAIN CONTAINING"/>
    <property type="match status" value="1"/>
</dbReference>
<comment type="caution">
    <text evidence="4">The sequence shown here is derived from an EMBL/GenBank/DDBJ whole genome shotgun (WGS) entry which is preliminary data.</text>
</comment>
<dbReference type="Proteomes" id="UP000094527">
    <property type="component" value="Unassembled WGS sequence"/>
</dbReference>
<keyword evidence="2" id="KW-0732">Signal</keyword>
<dbReference type="Pfam" id="PF01400">
    <property type="entry name" value="Astacin"/>
    <property type="match status" value="1"/>
</dbReference>
<dbReference type="OMA" id="MLAQASI"/>
<keyword evidence="1 2" id="KW-0378">Hydrolase</keyword>
<dbReference type="InterPro" id="IPR001506">
    <property type="entry name" value="Peptidase_M12A"/>
</dbReference>
<feature type="active site" evidence="1">
    <location>
        <position position="165"/>
    </location>
</feature>
<sequence length="264" mass="29338">MKTIMLAQASISVLLIVISQTSSLPSPGLPKLPLPQRSRIDTRILESMINPNGTKLECTMTVEDEFKGRSGLIPIRYRWQNFNVFIDPAYNSNERGLINNAMYRLSQVLPCVRFGIWQEGSRPSGDYVHIKKASGCSAAVGKQGGAQHMSLASPGCMSMGTMMHEMIHSLGFYHEQSRPDRDDFVIVRYQNIQPGTEHNFNKYSSSQVSTFGVAYDLRSIMHYGSTAFSKNGQPTIIARNGGAVGSTGDLRNSDIMKLKRMYNC</sequence>
<dbReference type="GO" id="GO:0004222">
    <property type="term" value="F:metalloendopeptidase activity"/>
    <property type="evidence" value="ECO:0007669"/>
    <property type="project" value="UniProtKB-UniRule"/>
</dbReference>
<name>A0A1D2N511_ORCCI</name>
<dbReference type="InterPro" id="IPR034035">
    <property type="entry name" value="Astacin-like_dom"/>
</dbReference>
<keyword evidence="1 2" id="KW-0862">Zinc</keyword>
<dbReference type="InterPro" id="IPR006026">
    <property type="entry name" value="Peptidase_Metallo"/>
</dbReference>
<dbReference type="InterPro" id="IPR024079">
    <property type="entry name" value="MetalloPept_cat_dom_sf"/>
</dbReference>
<evidence type="ECO:0000256" key="1">
    <source>
        <dbReference type="PROSITE-ProRule" id="PRU01211"/>
    </source>
</evidence>
<comment type="cofactor">
    <cofactor evidence="1 2">
        <name>Zn(2+)</name>
        <dbReference type="ChEBI" id="CHEBI:29105"/>
    </cofactor>
    <text evidence="1 2">Binds 1 zinc ion per subunit.</text>
</comment>
<comment type="caution">
    <text evidence="1">Lacks conserved residue(s) required for the propagation of feature annotation.</text>
</comment>
<reference evidence="4 5" key="1">
    <citation type="journal article" date="2016" name="Genome Biol. Evol.">
        <title>Gene Family Evolution Reflects Adaptation to Soil Environmental Stressors in the Genome of the Collembolan Orchesella cincta.</title>
        <authorList>
            <person name="Faddeeva-Vakhrusheva A."/>
            <person name="Derks M.F."/>
            <person name="Anvar S.Y."/>
            <person name="Agamennone V."/>
            <person name="Suring W."/>
            <person name="Smit S."/>
            <person name="van Straalen N.M."/>
            <person name="Roelofs D."/>
        </authorList>
    </citation>
    <scope>NUCLEOTIDE SEQUENCE [LARGE SCALE GENOMIC DNA]</scope>
    <source>
        <tissue evidence="4">Mixed pool</tissue>
    </source>
</reference>
<protein>
    <recommendedName>
        <fullName evidence="2">Metalloendopeptidase</fullName>
        <ecNumber evidence="2">3.4.24.-</ecNumber>
    </recommendedName>
</protein>
<feature type="signal peptide" evidence="2">
    <location>
        <begin position="1"/>
        <end position="23"/>
    </location>
</feature>
<dbReference type="OrthoDB" id="291007at2759"/>
<keyword evidence="1 2" id="KW-0645">Protease</keyword>
<evidence type="ECO:0000259" key="3">
    <source>
        <dbReference type="PROSITE" id="PS51864"/>
    </source>
</evidence>
<keyword evidence="1 2" id="KW-0482">Metalloprotease</keyword>
<feature type="binding site" evidence="1">
    <location>
        <position position="164"/>
    </location>
    <ligand>
        <name>Zn(2+)</name>
        <dbReference type="ChEBI" id="CHEBI:29105"/>
        <note>catalytic</note>
    </ligand>
</feature>